<dbReference type="PANTHER" id="PTHR37614:SF2">
    <property type="entry name" value="OS02G0121400 PROTEIN"/>
    <property type="match status" value="1"/>
</dbReference>
<accession>A0A6A5NPN9</accession>
<dbReference type="AlphaFoldDB" id="A0A6A5NPN9"/>
<proteinExistence type="predicted"/>
<reference evidence="2" key="1">
    <citation type="journal article" date="2020" name="Nat. Commun.">
        <title>Genome sequence of the cluster root forming white lupin.</title>
        <authorList>
            <person name="Hufnagel B."/>
            <person name="Marques A."/>
            <person name="Soriano A."/>
            <person name="Marques L."/>
            <person name="Divol F."/>
            <person name="Doumas P."/>
            <person name="Sallet E."/>
            <person name="Mancinotti D."/>
            <person name="Carrere S."/>
            <person name="Marande W."/>
            <person name="Arribat S."/>
            <person name="Keller J."/>
            <person name="Huneau C."/>
            <person name="Blein T."/>
            <person name="Aime D."/>
            <person name="Laguerre M."/>
            <person name="Taylor J."/>
            <person name="Schubert V."/>
            <person name="Nelson M."/>
            <person name="Geu-Flores F."/>
            <person name="Crespi M."/>
            <person name="Gallardo-Guerrero K."/>
            <person name="Delaux P.-M."/>
            <person name="Salse J."/>
            <person name="Berges H."/>
            <person name="Guyot R."/>
            <person name="Gouzy J."/>
            <person name="Peret B."/>
        </authorList>
    </citation>
    <scope>NUCLEOTIDE SEQUENCE [LARGE SCALE GENOMIC DNA]</scope>
    <source>
        <strain evidence="2">cv. Amiga</strain>
    </source>
</reference>
<keyword evidence="2" id="KW-1185">Reference proteome</keyword>
<evidence type="ECO:0000313" key="1">
    <source>
        <dbReference type="EMBL" id="KAE9600151.1"/>
    </source>
</evidence>
<dbReference type="PANTHER" id="PTHR37614">
    <property type="entry name" value="OS02G0121400 PROTEIN"/>
    <property type="match status" value="1"/>
</dbReference>
<comment type="caution">
    <text evidence="1">The sequence shown here is derived from an EMBL/GenBank/DDBJ whole genome shotgun (WGS) entry which is preliminary data.</text>
</comment>
<evidence type="ECO:0000313" key="2">
    <source>
        <dbReference type="Proteomes" id="UP000447434"/>
    </source>
</evidence>
<dbReference type="OrthoDB" id="1721092at2759"/>
<dbReference type="Proteomes" id="UP000447434">
    <property type="component" value="Chromosome 14"/>
</dbReference>
<gene>
    <name evidence="1" type="ORF">Lalb_Chr14g0369911</name>
</gene>
<protein>
    <submittedName>
        <fullName evidence="1">Uncharacterized protein</fullName>
    </submittedName>
</protein>
<sequence length="330" mass="37445">MIEIMNEQRREEKEQDNIDNNMFSEEERLVSQLLVELPRLILDLEAPLFSLLPFTWGCKKIRSAIQDYTPTTCDAVVADASPSLHHGGVAVAPPCEAAFSPATPLSLSLTESDEKGKKSLPCKASLKRKKEYYVKSIKDLTKSKASLNIEIDNVKSYSEQVRAFNLKLKARKQELGYRYRSNKSEVRKPNLGNEWPMQLVYYAPDQTPNSMAENQQQQQYVLMLNQTCGQSQIRNTECIAQFQYLSGHYPTTSLPMPSSNSSNAVLDLVNNTMGPIGILDLNVSNEELIHVDSYKPLDVNVVNKDLNRAIAAQARQRRIQINKRRESHRK</sequence>
<name>A0A6A5NPN9_LUPAL</name>
<organism evidence="1 2">
    <name type="scientific">Lupinus albus</name>
    <name type="common">White lupine</name>
    <name type="synonym">Lupinus termis</name>
    <dbReference type="NCBI Taxonomy" id="3870"/>
    <lineage>
        <taxon>Eukaryota</taxon>
        <taxon>Viridiplantae</taxon>
        <taxon>Streptophyta</taxon>
        <taxon>Embryophyta</taxon>
        <taxon>Tracheophyta</taxon>
        <taxon>Spermatophyta</taxon>
        <taxon>Magnoliopsida</taxon>
        <taxon>eudicotyledons</taxon>
        <taxon>Gunneridae</taxon>
        <taxon>Pentapetalae</taxon>
        <taxon>rosids</taxon>
        <taxon>fabids</taxon>
        <taxon>Fabales</taxon>
        <taxon>Fabaceae</taxon>
        <taxon>Papilionoideae</taxon>
        <taxon>50 kb inversion clade</taxon>
        <taxon>genistoids sensu lato</taxon>
        <taxon>core genistoids</taxon>
        <taxon>Genisteae</taxon>
        <taxon>Lupinus</taxon>
    </lineage>
</organism>
<dbReference type="EMBL" id="WOCE01000014">
    <property type="protein sequence ID" value="KAE9600151.1"/>
    <property type="molecule type" value="Genomic_DNA"/>
</dbReference>